<dbReference type="PROSITE" id="PS51892">
    <property type="entry name" value="SUBTILASE"/>
    <property type="match status" value="1"/>
</dbReference>
<evidence type="ECO:0000256" key="9">
    <source>
        <dbReference type="PROSITE-ProRule" id="PRU01240"/>
    </source>
</evidence>
<evidence type="ECO:0000259" key="13">
    <source>
        <dbReference type="Pfam" id="PF02225"/>
    </source>
</evidence>
<feature type="compositionally biased region" description="Polar residues" evidence="11">
    <location>
        <begin position="52"/>
        <end position="69"/>
    </location>
</feature>
<dbReference type="InterPro" id="IPR034216">
    <property type="entry name" value="C5a_Peptidase"/>
</dbReference>
<evidence type="ECO:0000256" key="8">
    <source>
        <dbReference type="PIRSR" id="PIRSR615500-1"/>
    </source>
</evidence>
<dbReference type="InterPro" id="IPR022398">
    <property type="entry name" value="Peptidase_S8_His-AS"/>
</dbReference>
<dbReference type="Pfam" id="PF07554">
    <property type="entry name" value="FIVAR"/>
    <property type="match status" value="3"/>
</dbReference>
<dbReference type="PROSITE" id="PS00138">
    <property type="entry name" value="SUBTILASE_SER"/>
    <property type="match status" value="1"/>
</dbReference>
<dbReference type="PANTHER" id="PTHR43399">
    <property type="entry name" value="SUBTILISIN-RELATED"/>
    <property type="match status" value="1"/>
</dbReference>
<feature type="domain" description="Peptidase S8/S53" evidence="12">
    <location>
        <begin position="163"/>
        <end position="628"/>
    </location>
</feature>
<evidence type="ECO:0000313" key="16">
    <source>
        <dbReference type="EMBL" id="SQA18254.1"/>
    </source>
</evidence>
<dbReference type="Gene3D" id="3.40.50.200">
    <property type="entry name" value="Peptidase S8/S53 domain"/>
    <property type="match status" value="1"/>
</dbReference>
<evidence type="ECO:0000313" key="17">
    <source>
        <dbReference type="Proteomes" id="UP000250200"/>
    </source>
</evidence>
<dbReference type="NCBIfam" id="TIGR01168">
    <property type="entry name" value="YSIRK_signal"/>
    <property type="match status" value="1"/>
</dbReference>
<evidence type="ECO:0000256" key="3">
    <source>
        <dbReference type="ARBA" id="ARBA00022670"/>
    </source>
</evidence>
<dbReference type="EC" id="3.4.21.110" evidence="16"/>
<evidence type="ECO:0000256" key="5">
    <source>
        <dbReference type="ARBA" id="ARBA00022737"/>
    </source>
</evidence>
<dbReference type="Proteomes" id="UP000250200">
    <property type="component" value="Unassembled WGS sequence"/>
</dbReference>
<sequence>MNTKQRFSIRKYKLGAVSVLLGTLFFLGGITNVAADSVINKPSDIAVEQQVKDSPTSIANETPTNNTSSALASTAQDNLVTKANNNSPTETQPVAESHSQATETFSPAANQPVESTQEVSKTPLTKQNLAVKPTPAISKETPQNIDSNKIITVPKVWNTGYKGEGTVVAIIDSGLDINHDALQLNDSTKAKYQNEQQMNAAKAKAGINYGKWYNNKVIFGHNYVDVNTELKEVKSTSHGMHVTSIATANPSKKDTNELIYGVAPEAQIMFMRVFSDEKRGTGPALYVKAIEDAVKLGADSINLSLGGANGSLVNADDRLIKALEMARLACVSVVIAAGNDGTFGSGASKPSALYPDYGLVGSPSTAREAISVASYNNTTLVNKVFNIIGLENNKNLNNGLAAYADPKVSDKTFEVGKQYDYVFVGKGNDNDYKDKTLNGKIALIERGDITFTKKVVNAINHGAVGAIIFNNKAGEANLTMSLDPEASAIPAIFTQKEFGDVLAKNNYKIVFNNIKNKQANPNAGVLSDFSSWGLTVDGQLKPDLSAPGGSIYAAINDNEYDMMSGTSMASPHVAGATALVKQYLLKEHPELKKGDIERTVKYLLMSTAKAHLNKDTGAYTSPRQQGAGIIDVAAAVQTGLYLTGGENNYGSVTLGNIKDKISFDVTVHNINKVAKDLHYTTYLNTDQVKDGFVTLAPQQLGTFTGKTIRIEPGQTKTITIDIDVSKYHDMLKKVMPNGYFLEGYVRFTDPVDGGEVLSIPYVGFKGEFQNLEVLEKSIYKLVANKEKGFYFQPKQTNEVPGSEDYTALMTTSSEPIYSTDGTSPIQLKALGSYKSIDGKWILQLDQKGQPHLAISPNDDQNQDAVALKGVFLRNFNNLRAKVYRADDVNLQKPLWVSAPQAGDKNYYSGNTENPKSTFLYDTEWKGTTTDGIPLEDGKYKYVLTYYSDVPGSKPQQMVFDITLDRQAPILTTATYDKDRRIFKARPAVEHGESGIFREQVFYLKKDKDGHYNSVLRQKGEDGILVEDNKVFIKQEKDGSFILPKEVNDFSHVYYTVEDYAGNLVSAKLEDLINIGNKNGLVNVKVFSSELNSNVDIDFSYSVKDDKGNVIKKQHHGKDLNLLKLPFGTYTFDLFLYDEERANLISPQSVTVTISEKDSLKDVLFKVNLLKKAALLVEFDKLLPKGATVQLVTKTNTVVDLPKATYSPTDYGKNIPVGDYRLNVTLPSGYSTLENLDDLLVSVKEDQVNLTKLTLINKAPLINALAEQTDIITQPVFYNAGTHLKNNYLANLEKAQTLIKNRVEQTSIDNAIAALRESRQALNGKETDTSLLAKAILAETEIKGNYQFVNASPLSQSTYINQVQLAKNLLQKPNVTQSEVDKALENLDIAKNQLNGHETDYSGLHHMIIKANVLKQTSSKYQNASQFAKENYNNLIKKAELLLSNRQATQAQVEELLNQIKATEQELDGRDRVSSAENYSQSLNDNDSLNTTPINPPNQPQALIFKKGMTKESEVAQKRVLGVTSQTDNQKVKTNKLPKTGESTPKITYTILLFSLSMLGLATSKLKSIKRE</sequence>
<evidence type="ECO:0000259" key="12">
    <source>
        <dbReference type="Pfam" id="PF00082"/>
    </source>
</evidence>
<evidence type="ECO:0000256" key="7">
    <source>
        <dbReference type="ARBA" id="ARBA00022825"/>
    </source>
</evidence>
<feature type="compositionally biased region" description="Polar residues" evidence="11">
    <location>
        <begin position="81"/>
        <end position="128"/>
    </location>
</feature>
<feature type="region of interest" description="Disordered" evidence="11">
    <location>
        <begin position="49"/>
        <end position="69"/>
    </location>
</feature>
<dbReference type="Pfam" id="PF04650">
    <property type="entry name" value="YSIRK_signal"/>
    <property type="match status" value="1"/>
</dbReference>
<organism evidence="16 17">
    <name type="scientific">Streptococcus agalactiae</name>
    <dbReference type="NCBI Taxonomy" id="1311"/>
    <lineage>
        <taxon>Bacteria</taxon>
        <taxon>Bacillati</taxon>
        <taxon>Bacillota</taxon>
        <taxon>Bacilli</taxon>
        <taxon>Lactobacillales</taxon>
        <taxon>Streptococcaceae</taxon>
        <taxon>Streptococcus</taxon>
    </lineage>
</organism>
<protein>
    <submittedName>
        <fullName evidence="16">Serine endopeptidase ScpC</fullName>
        <ecNumber evidence="16">3.4.21.110</ecNumber>
    </submittedName>
</protein>
<dbReference type="Pfam" id="PF00082">
    <property type="entry name" value="Peptidase_S8"/>
    <property type="match status" value="1"/>
</dbReference>
<keyword evidence="3 9" id="KW-0645">Protease</keyword>
<dbReference type="InterPro" id="IPR013783">
    <property type="entry name" value="Ig-like_fold"/>
</dbReference>
<keyword evidence="2" id="KW-0964">Secreted</keyword>
<dbReference type="Pfam" id="PF06280">
    <property type="entry name" value="fn3_5"/>
    <property type="match status" value="1"/>
</dbReference>
<evidence type="ECO:0000256" key="4">
    <source>
        <dbReference type="ARBA" id="ARBA00022729"/>
    </source>
</evidence>
<feature type="region of interest" description="Disordered" evidence="11">
    <location>
        <begin position="81"/>
        <end position="141"/>
    </location>
</feature>
<evidence type="ECO:0000256" key="10">
    <source>
        <dbReference type="RuleBase" id="RU003355"/>
    </source>
</evidence>
<dbReference type="InterPro" id="IPR023828">
    <property type="entry name" value="Peptidase_S8_Ser-AS"/>
</dbReference>
<dbReference type="CDD" id="cd02133">
    <property type="entry name" value="PA_C5a_like"/>
    <property type="match status" value="1"/>
</dbReference>
<dbReference type="EMBL" id="UAVB01000001">
    <property type="protein sequence ID" value="SQA18254.1"/>
    <property type="molecule type" value="Genomic_DNA"/>
</dbReference>
<dbReference type="Gene3D" id="2.60.40.10">
    <property type="entry name" value="Immunoglobulins"/>
    <property type="match status" value="1"/>
</dbReference>
<dbReference type="InterPro" id="IPR010435">
    <property type="entry name" value="C5a/SBT2-like_Fn3"/>
</dbReference>
<dbReference type="SUPFAM" id="SSF52025">
    <property type="entry name" value="PA domain"/>
    <property type="match status" value="1"/>
</dbReference>
<dbReference type="CDD" id="cd07475">
    <property type="entry name" value="Peptidases_S8_C5a_Peptidase"/>
    <property type="match status" value="1"/>
</dbReference>
<keyword evidence="7 9" id="KW-0720">Serine protease</keyword>
<dbReference type="Gene3D" id="3.50.30.30">
    <property type="match status" value="1"/>
</dbReference>
<feature type="compositionally biased region" description="Polar residues" evidence="11">
    <location>
        <begin position="1474"/>
        <end position="1488"/>
    </location>
</feature>
<dbReference type="Gene3D" id="1.20.5.420">
    <property type="entry name" value="Immunoglobulin FC, subunit C"/>
    <property type="match status" value="2"/>
</dbReference>
<dbReference type="RefSeq" id="WP_001093368.1">
    <property type="nucleotide sequence ID" value="NZ_UAVB01000001.1"/>
</dbReference>
<dbReference type="GO" id="GO:0016020">
    <property type="term" value="C:membrane"/>
    <property type="evidence" value="ECO:0007669"/>
    <property type="project" value="InterPro"/>
</dbReference>
<dbReference type="InterPro" id="IPR023827">
    <property type="entry name" value="Peptidase_S8_Asp-AS"/>
</dbReference>
<evidence type="ECO:0000256" key="6">
    <source>
        <dbReference type="ARBA" id="ARBA00022801"/>
    </source>
</evidence>
<evidence type="ECO:0000259" key="15">
    <source>
        <dbReference type="Pfam" id="PF06280"/>
    </source>
</evidence>
<feature type="active site" description="Charge relay system" evidence="8 9">
    <location>
        <position position="567"/>
    </location>
</feature>
<evidence type="ECO:0000256" key="11">
    <source>
        <dbReference type="SAM" id="MobiDB-lite"/>
    </source>
</evidence>
<feature type="active site" description="Charge relay system" evidence="8 9">
    <location>
        <position position="238"/>
    </location>
</feature>
<dbReference type="InterPro" id="IPR005877">
    <property type="entry name" value="YSIRK_signal_dom"/>
</dbReference>
<dbReference type="Pfam" id="PF02225">
    <property type="entry name" value="PA"/>
    <property type="match status" value="1"/>
</dbReference>
<comment type="similarity">
    <text evidence="1 9 10">Belongs to the peptidase S8 family.</text>
</comment>
<evidence type="ECO:0000256" key="1">
    <source>
        <dbReference type="ARBA" id="ARBA00011073"/>
    </source>
</evidence>
<evidence type="ECO:0000259" key="14">
    <source>
        <dbReference type="Pfam" id="PF04650"/>
    </source>
</evidence>
<dbReference type="InterPro" id="IPR015500">
    <property type="entry name" value="Peptidase_S8_subtilisin-rel"/>
</dbReference>
<dbReference type="InterPro" id="IPR003137">
    <property type="entry name" value="PA_domain"/>
</dbReference>
<dbReference type="SUPFAM" id="SSF52743">
    <property type="entry name" value="Subtilisin-like"/>
    <property type="match status" value="1"/>
</dbReference>
<keyword evidence="5" id="KW-0677">Repeat</keyword>
<feature type="active site" description="Charge relay system" evidence="8 9">
    <location>
        <position position="172"/>
    </location>
</feature>
<name>A0A7Z7K7Z7_STRAG</name>
<dbReference type="InterPro" id="IPR036852">
    <property type="entry name" value="Peptidase_S8/S53_dom_sf"/>
</dbReference>
<feature type="domain" description="YSIRK Gram-positive signal peptide" evidence="14">
    <location>
        <begin position="2"/>
        <end position="27"/>
    </location>
</feature>
<dbReference type="PRINTS" id="PR00723">
    <property type="entry name" value="SUBTILISIN"/>
</dbReference>
<keyword evidence="6 9" id="KW-0378">Hydrolase</keyword>
<dbReference type="InterPro" id="IPR000209">
    <property type="entry name" value="Peptidase_S8/S53_dom"/>
</dbReference>
<dbReference type="PROSITE" id="PS00136">
    <property type="entry name" value="SUBTILASE_ASP"/>
    <property type="match status" value="1"/>
</dbReference>
<reference evidence="16 17" key="1">
    <citation type="submission" date="2018-06" db="EMBL/GenBank/DDBJ databases">
        <authorList>
            <consortium name="Pathogen Informatics"/>
            <person name="Doyle S."/>
        </authorList>
    </citation>
    <scope>NUCLEOTIDE SEQUENCE [LARGE SCALE GENOMIC DNA]</scope>
    <source>
        <strain evidence="16 17">NCTC8181</strain>
    </source>
</reference>
<keyword evidence="4" id="KW-0732">Signal</keyword>
<dbReference type="GO" id="GO:0006508">
    <property type="term" value="P:proteolysis"/>
    <property type="evidence" value="ECO:0007669"/>
    <property type="project" value="UniProtKB-KW"/>
</dbReference>
<accession>A0A7Z7K7Z7</accession>
<dbReference type="PANTHER" id="PTHR43399:SF4">
    <property type="entry name" value="CELL WALL-ASSOCIATED PROTEASE"/>
    <property type="match status" value="1"/>
</dbReference>
<feature type="region of interest" description="Disordered" evidence="11">
    <location>
        <begin position="1465"/>
        <end position="1495"/>
    </location>
</feature>
<dbReference type="InterPro" id="IPR009063">
    <property type="entry name" value="Ig/albumin-bd_sf"/>
</dbReference>
<dbReference type="Gene3D" id="2.60.40.1710">
    <property type="entry name" value="Subtilisin-like superfamily"/>
    <property type="match status" value="1"/>
</dbReference>
<feature type="domain" description="C5a peptidase/Subtilisin-like protease SBT2-like Fn3-like" evidence="15">
    <location>
        <begin position="652"/>
        <end position="762"/>
    </location>
</feature>
<dbReference type="InterPro" id="IPR051048">
    <property type="entry name" value="Peptidase_S8/S53_subtilisin"/>
</dbReference>
<dbReference type="PROSITE" id="PS00137">
    <property type="entry name" value="SUBTILASE_HIS"/>
    <property type="match status" value="1"/>
</dbReference>
<dbReference type="SUPFAM" id="SSF46997">
    <property type="entry name" value="Bacterial immunoglobulin/albumin-binding domains"/>
    <property type="match status" value="2"/>
</dbReference>
<dbReference type="Gene3D" id="1.20.120.1850">
    <property type="entry name" value="Ebh helix bundles repeating unit (S and A modules)"/>
    <property type="match status" value="1"/>
</dbReference>
<comment type="caution">
    <text evidence="16">The sequence shown here is derived from an EMBL/GenBank/DDBJ whole genome shotgun (WGS) entry which is preliminary data.</text>
</comment>
<dbReference type="InterPro" id="IPR046450">
    <property type="entry name" value="PA_dom_sf"/>
</dbReference>
<evidence type="ECO:0000256" key="2">
    <source>
        <dbReference type="ARBA" id="ARBA00022525"/>
    </source>
</evidence>
<dbReference type="GO" id="GO:0004252">
    <property type="term" value="F:serine-type endopeptidase activity"/>
    <property type="evidence" value="ECO:0007669"/>
    <property type="project" value="UniProtKB-UniRule"/>
</dbReference>
<gene>
    <name evidence="16" type="primary">scpA_2</name>
    <name evidence="16" type="ORF">NCTC8181_01300</name>
</gene>
<proteinExistence type="inferred from homology"/>
<feature type="domain" description="PA" evidence="13">
    <location>
        <begin position="428"/>
        <end position="501"/>
    </location>
</feature>